<feature type="domain" description="Peptidase A1" evidence="9">
    <location>
        <begin position="498"/>
        <end position="836"/>
    </location>
</feature>
<evidence type="ECO:0000256" key="6">
    <source>
        <dbReference type="ARBA" id="ARBA00022801"/>
    </source>
</evidence>
<dbReference type="OrthoDB" id="2747330at2759"/>
<dbReference type="FunFam" id="2.40.70.10:FF:000050">
    <property type="entry name" value="Aspartic proteinase CDR1"/>
    <property type="match status" value="2"/>
</dbReference>
<organism evidence="10 11">
    <name type="scientific">Striga hermonthica</name>
    <name type="common">Purple witchweed</name>
    <name type="synonym">Buchnera hermonthica</name>
    <dbReference type="NCBI Taxonomy" id="68872"/>
    <lineage>
        <taxon>Eukaryota</taxon>
        <taxon>Viridiplantae</taxon>
        <taxon>Streptophyta</taxon>
        <taxon>Embryophyta</taxon>
        <taxon>Tracheophyta</taxon>
        <taxon>Spermatophyta</taxon>
        <taxon>Magnoliopsida</taxon>
        <taxon>eudicotyledons</taxon>
        <taxon>Gunneridae</taxon>
        <taxon>Pentapetalae</taxon>
        <taxon>asterids</taxon>
        <taxon>lamiids</taxon>
        <taxon>Lamiales</taxon>
        <taxon>Orobanchaceae</taxon>
        <taxon>Buchnereae</taxon>
        <taxon>Striga</taxon>
    </lineage>
</organism>
<dbReference type="InterPro" id="IPR032799">
    <property type="entry name" value="TAXi_C"/>
</dbReference>
<dbReference type="EMBL" id="CACSLK010014277">
    <property type="protein sequence ID" value="CAA0816491.1"/>
    <property type="molecule type" value="Genomic_DNA"/>
</dbReference>
<dbReference type="GO" id="GO:0005576">
    <property type="term" value="C:extracellular region"/>
    <property type="evidence" value="ECO:0007669"/>
    <property type="project" value="UniProtKB-SubCell"/>
</dbReference>
<dbReference type="Pfam" id="PF14541">
    <property type="entry name" value="TAXi_C"/>
    <property type="match status" value="2"/>
</dbReference>
<dbReference type="SUPFAM" id="SSF50630">
    <property type="entry name" value="Acid proteases"/>
    <property type="match status" value="2"/>
</dbReference>
<dbReference type="PANTHER" id="PTHR47967:SF125">
    <property type="entry name" value="PEPTIDASE A1 DOMAIN-CONTAINING PROTEIN"/>
    <property type="match status" value="1"/>
</dbReference>
<dbReference type="InterPro" id="IPR032861">
    <property type="entry name" value="TAXi_N"/>
</dbReference>
<dbReference type="InterPro" id="IPR001969">
    <property type="entry name" value="Aspartic_peptidase_AS"/>
</dbReference>
<keyword evidence="6" id="KW-0378">Hydrolase</keyword>
<keyword evidence="5" id="KW-0064">Aspartyl protease</keyword>
<dbReference type="Proteomes" id="UP001153555">
    <property type="component" value="Unassembled WGS sequence"/>
</dbReference>
<keyword evidence="3" id="KW-0964">Secreted</keyword>
<dbReference type="PROSITE" id="PS51767">
    <property type="entry name" value="PEPTIDASE_A1"/>
    <property type="match status" value="2"/>
</dbReference>
<evidence type="ECO:0000256" key="7">
    <source>
        <dbReference type="ARBA" id="ARBA00023180"/>
    </source>
</evidence>
<feature type="domain" description="Peptidase A1" evidence="9">
    <location>
        <begin position="99"/>
        <end position="437"/>
    </location>
</feature>
<sequence>MVSITIILKTIFGLLITFIHLSTCDLSQEATSTHSTGLTLDLIHRDSPQSPSYDPSLSDSQRLANSFLRSLKRHQHFNSRNILASSLPDIDLVKVPWEYLLKYSIGTPPVPALGIADTGSELTWIQCQPCLTCFNQTLPIFTPKASSTYKKVLCKTRVCSSFLGSSCSPSRGTCVYSEDYVDGTYTRGELSTDTIRLGGGKSVFSVPSVVFGCGFRNNIHFDGGASGIVGLGVGPLSLVRQLGPLARGKFSYCLLTHSDKSKTSRLHFGDRAVVAGPGTVSTPLARKLPELFYYATMEGISVGSQRLGFNDGPGPAQEGNIIVDSGTTLTLLPPGLYGRLREAVKRSVNLRENLKYEGVLDLCFISRPQDKVRIPDVVVHFKGADVKWRQDNLLVRTSDESVCLAARPAEGDAVYGNIAQGNFLVGYDLEARTLSFKPAQCAQSDSPQSPSYDPSLSDSQRLANSFLRSLKRHQHFNSRNILASSLPDSDLVDAAGEYLLKYSLGTPPVPSLGIADTGSNLIWTQCQPCLSCFKQALPVFTPKASSTYKKVLCKTPACTSFPGSSCSPSRGTCAYSEDYVDGSYSRGELSTDTFGLGGGKTVFSVPNVVFGCGFKNNVKFFDGGESGIVGLGGGPLSLVRQLGPLAGGKFSYCLLTLSDKSNTSRLHFGDRAVVVGPGTVSTPLARKKPQTFYYATLDGISVGNQRLGFNDGPGPVQEGNIIVDSGTTVTLLPPGLYGRLREAVKRSVNLREIKDPKGVLDLCFFSRQDDVRIPDVVVHFRGADVKWGQDNLLVRTSDESVCLAVLPFEGGAIYGNIAQGNFLVGYDLEARTLSFKPAQCAQS</sequence>
<dbReference type="PROSITE" id="PS00141">
    <property type="entry name" value="ASP_PROTEASE"/>
    <property type="match status" value="2"/>
</dbReference>
<accession>A0A9N7MXL3</accession>
<reference evidence="10" key="1">
    <citation type="submission" date="2019-12" db="EMBL/GenBank/DDBJ databases">
        <authorList>
            <person name="Scholes J."/>
        </authorList>
    </citation>
    <scope>NUCLEOTIDE SEQUENCE</scope>
</reference>
<feature type="signal peptide" evidence="8">
    <location>
        <begin position="1"/>
        <end position="24"/>
    </location>
</feature>
<evidence type="ECO:0000256" key="4">
    <source>
        <dbReference type="ARBA" id="ARBA00022670"/>
    </source>
</evidence>
<evidence type="ECO:0000256" key="8">
    <source>
        <dbReference type="SAM" id="SignalP"/>
    </source>
</evidence>
<evidence type="ECO:0000256" key="5">
    <source>
        <dbReference type="ARBA" id="ARBA00022750"/>
    </source>
</evidence>
<evidence type="ECO:0000313" key="10">
    <source>
        <dbReference type="EMBL" id="CAA0816491.1"/>
    </source>
</evidence>
<keyword evidence="7" id="KW-0325">Glycoprotein</keyword>
<comment type="similarity">
    <text evidence="2">Belongs to the peptidase A1 family.</text>
</comment>
<evidence type="ECO:0000256" key="2">
    <source>
        <dbReference type="ARBA" id="ARBA00007447"/>
    </source>
</evidence>
<dbReference type="GO" id="GO:0006508">
    <property type="term" value="P:proteolysis"/>
    <property type="evidence" value="ECO:0007669"/>
    <property type="project" value="UniProtKB-KW"/>
</dbReference>
<dbReference type="PANTHER" id="PTHR47967">
    <property type="entry name" value="OS07G0603500 PROTEIN-RELATED"/>
    <property type="match status" value="1"/>
</dbReference>
<dbReference type="CDD" id="cd05476">
    <property type="entry name" value="pepsin_A_like_plant"/>
    <property type="match status" value="2"/>
</dbReference>
<proteinExistence type="inferred from homology"/>
<dbReference type="Gene3D" id="2.40.70.10">
    <property type="entry name" value="Acid Proteases"/>
    <property type="match status" value="4"/>
</dbReference>
<keyword evidence="11" id="KW-1185">Reference proteome</keyword>
<dbReference type="InterPro" id="IPR021109">
    <property type="entry name" value="Peptidase_aspartic_dom_sf"/>
</dbReference>
<comment type="caution">
    <text evidence="10">The sequence shown here is derived from an EMBL/GenBank/DDBJ whole genome shotgun (WGS) entry which is preliminary data.</text>
</comment>
<gene>
    <name evidence="10" type="ORF">SHERM_16357</name>
</gene>
<dbReference type="GO" id="GO:0004190">
    <property type="term" value="F:aspartic-type endopeptidase activity"/>
    <property type="evidence" value="ECO:0007669"/>
    <property type="project" value="UniProtKB-KW"/>
</dbReference>
<evidence type="ECO:0000256" key="1">
    <source>
        <dbReference type="ARBA" id="ARBA00004613"/>
    </source>
</evidence>
<dbReference type="InterPro" id="IPR051708">
    <property type="entry name" value="Plant_Aspart_Prot_A1"/>
</dbReference>
<dbReference type="AlphaFoldDB" id="A0A9N7MXL3"/>
<evidence type="ECO:0000313" key="11">
    <source>
        <dbReference type="Proteomes" id="UP001153555"/>
    </source>
</evidence>
<name>A0A9N7MXL3_STRHE</name>
<evidence type="ECO:0000259" key="9">
    <source>
        <dbReference type="PROSITE" id="PS51767"/>
    </source>
</evidence>
<dbReference type="InterPro" id="IPR033121">
    <property type="entry name" value="PEPTIDASE_A1"/>
</dbReference>
<dbReference type="FunFam" id="2.40.70.10:FF:000031">
    <property type="entry name" value="Aspartyl protease AED1"/>
    <property type="match status" value="2"/>
</dbReference>
<protein>
    <submittedName>
        <fullName evidence="10">Eukaryotic aspartyl protease family protein</fullName>
    </submittedName>
</protein>
<evidence type="ECO:0000256" key="3">
    <source>
        <dbReference type="ARBA" id="ARBA00022525"/>
    </source>
</evidence>
<dbReference type="InterPro" id="IPR034161">
    <property type="entry name" value="Pepsin-like_plant"/>
</dbReference>
<dbReference type="Pfam" id="PF14543">
    <property type="entry name" value="TAXi_N"/>
    <property type="match status" value="2"/>
</dbReference>
<comment type="subcellular location">
    <subcellularLocation>
        <location evidence="1">Secreted</location>
    </subcellularLocation>
</comment>
<keyword evidence="4 10" id="KW-0645">Protease</keyword>
<keyword evidence="8" id="KW-0732">Signal</keyword>
<feature type="chain" id="PRO_5040471883" evidence="8">
    <location>
        <begin position="25"/>
        <end position="843"/>
    </location>
</feature>